<dbReference type="RefSeq" id="WP_057951970.1">
    <property type="nucleotide sequence ID" value="NZ_CP013118.1"/>
</dbReference>
<dbReference type="PANTHER" id="PTHR31566:SF5">
    <property type="entry name" value="RESB-LIKE DOMAIN-CONTAINING PROTEIN"/>
    <property type="match status" value="1"/>
</dbReference>
<keyword evidence="9" id="KW-1185">Reference proteome</keyword>
<dbReference type="OrthoDB" id="596762at2"/>
<feature type="domain" description="ResB-like" evidence="7">
    <location>
        <begin position="313"/>
        <end position="354"/>
    </location>
</feature>
<feature type="transmembrane region" description="Helical" evidence="6">
    <location>
        <begin position="77"/>
        <end position="95"/>
    </location>
</feature>
<name>A0A0S2HWJ8_9BACT</name>
<feature type="transmembrane region" description="Helical" evidence="6">
    <location>
        <begin position="44"/>
        <end position="65"/>
    </location>
</feature>
<dbReference type="GO" id="GO:0017004">
    <property type="term" value="P:cytochrome complex assembly"/>
    <property type="evidence" value="ECO:0007669"/>
    <property type="project" value="UniProtKB-KW"/>
</dbReference>
<dbReference type="GO" id="GO:0016020">
    <property type="term" value="C:membrane"/>
    <property type="evidence" value="ECO:0007669"/>
    <property type="project" value="UniProtKB-SubCell"/>
</dbReference>
<evidence type="ECO:0000256" key="1">
    <source>
        <dbReference type="ARBA" id="ARBA00004141"/>
    </source>
</evidence>
<dbReference type="Pfam" id="PF05140">
    <property type="entry name" value="ResB"/>
    <property type="match status" value="1"/>
</dbReference>
<dbReference type="PATRIC" id="fig|1307839.3.peg.795"/>
<dbReference type="InterPro" id="IPR007816">
    <property type="entry name" value="ResB-like_domain"/>
</dbReference>
<evidence type="ECO:0000256" key="2">
    <source>
        <dbReference type="ARBA" id="ARBA00022692"/>
    </source>
</evidence>
<dbReference type="AlphaFoldDB" id="A0A0S2HWJ8"/>
<dbReference type="Proteomes" id="UP000064893">
    <property type="component" value="Chromosome"/>
</dbReference>
<gene>
    <name evidence="8" type="ORF">L21SP5_00750</name>
</gene>
<evidence type="ECO:0000256" key="6">
    <source>
        <dbReference type="SAM" id="Phobius"/>
    </source>
</evidence>
<keyword evidence="5 6" id="KW-0472">Membrane</keyword>
<keyword evidence="4 6" id="KW-1133">Transmembrane helix</keyword>
<keyword evidence="3" id="KW-0201">Cytochrome c-type biogenesis</keyword>
<evidence type="ECO:0000313" key="8">
    <source>
        <dbReference type="EMBL" id="ALO14422.1"/>
    </source>
</evidence>
<evidence type="ECO:0000259" key="7">
    <source>
        <dbReference type="Pfam" id="PF05140"/>
    </source>
</evidence>
<feature type="transmembrane region" description="Helical" evidence="6">
    <location>
        <begin position="373"/>
        <end position="393"/>
    </location>
</feature>
<comment type="subcellular location">
    <subcellularLocation>
        <location evidence="1">Membrane</location>
        <topology evidence="1">Multi-pass membrane protein</topology>
    </subcellularLocation>
</comment>
<keyword evidence="2 6" id="KW-0812">Transmembrane</keyword>
<organism evidence="8 9">
    <name type="scientific">Salinivirga cyanobacteriivorans</name>
    <dbReference type="NCBI Taxonomy" id="1307839"/>
    <lineage>
        <taxon>Bacteria</taxon>
        <taxon>Pseudomonadati</taxon>
        <taxon>Bacteroidota</taxon>
        <taxon>Bacteroidia</taxon>
        <taxon>Bacteroidales</taxon>
        <taxon>Salinivirgaceae</taxon>
        <taxon>Salinivirga</taxon>
    </lineage>
</organism>
<dbReference type="InterPro" id="IPR023494">
    <property type="entry name" value="Cyt_c_bgen_Ccs1/CcsB/ResB"/>
</dbReference>
<dbReference type="STRING" id="1307839.L21SP5_00750"/>
<dbReference type="EMBL" id="CP013118">
    <property type="protein sequence ID" value="ALO14422.1"/>
    <property type="molecule type" value="Genomic_DNA"/>
</dbReference>
<protein>
    <submittedName>
        <fullName evidence="8">ResB-like family protein</fullName>
    </submittedName>
</protein>
<feature type="transmembrane region" description="Helical" evidence="6">
    <location>
        <begin position="12"/>
        <end position="32"/>
    </location>
</feature>
<evidence type="ECO:0000256" key="4">
    <source>
        <dbReference type="ARBA" id="ARBA00022989"/>
    </source>
</evidence>
<dbReference type="KEGG" id="blq:L21SP5_00750"/>
<reference evidence="8 9" key="1">
    <citation type="submission" date="2015-11" db="EMBL/GenBank/DDBJ databases">
        <title>Description and complete genome sequence of a novel strain predominating in hypersaline microbial mats and representing a new family of the Bacteriodetes phylum.</title>
        <authorList>
            <person name="Spring S."/>
            <person name="Bunk B."/>
            <person name="Sproer C."/>
            <person name="Klenk H.-P."/>
        </authorList>
    </citation>
    <scope>NUCLEOTIDE SEQUENCE [LARGE SCALE GENOMIC DNA]</scope>
    <source>
        <strain evidence="8 9">L21-Spi-D4</strain>
    </source>
</reference>
<evidence type="ECO:0000313" key="9">
    <source>
        <dbReference type="Proteomes" id="UP000064893"/>
    </source>
</evidence>
<evidence type="ECO:0000256" key="3">
    <source>
        <dbReference type="ARBA" id="ARBA00022748"/>
    </source>
</evidence>
<evidence type="ECO:0000256" key="5">
    <source>
        <dbReference type="ARBA" id="ARBA00023136"/>
    </source>
</evidence>
<sequence>MNNNVRKIWRQPWGYSEGILLAAGLFITGLALDFFTRTPIPKPAFPFNISLGALLISILAVLHLYRKSSRLIRWMSSVPAAISALGLFTLLSVLMGLIPQQAAGAPGLFNMLDSWAYLLSYAWLLIVLGLSALKRIRPFKLKNTGYLLNHVGLWIALAAAGLGAGDLSRLNMYLQEGQTTWYAYNENRTRIELPFAFKLKDFVLENYPAKIALISQGNSEILNRNGKPLIADLPVDDSINMAGYNIRTMTYISNAIRMKENHFQPSQDTGALQAAMMSINGVHYGWVSPGNFMYASRLLSINDSIALAMLKPEPKRYASEVEVFSKNGNRFEEVIEVNKPLRIEGWKVYQTDYDQRFGRWSRLSVLELVRDPWLPVVYVGLFMMIAGAFWLIFQGKTRKS</sequence>
<accession>A0A0S2HWJ8</accession>
<feature type="transmembrane region" description="Helical" evidence="6">
    <location>
        <begin position="145"/>
        <end position="164"/>
    </location>
</feature>
<feature type="transmembrane region" description="Helical" evidence="6">
    <location>
        <begin position="115"/>
        <end position="133"/>
    </location>
</feature>
<dbReference type="PANTHER" id="PTHR31566">
    <property type="entry name" value="CYTOCHROME C BIOGENESIS PROTEIN CCS1, CHLOROPLASTIC"/>
    <property type="match status" value="1"/>
</dbReference>
<proteinExistence type="predicted"/>